<keyword evidence="7" id="KW-1185">Reference proteome</keyword>
<evidence type="ECO:0000256" key="2">
    <source>
        <dbReference type="ARBA" id="ARBA00023125"/>
    </source>
</evidence>
<dbReference type="PANTHER" id="PTHR30055">
    <property type="entry name" value="HTH-TYPE TRANSCRIPTIONAL REGULATOR RUTR"/>
    <property type="match status" value="1"/>
</dbReference>
<dbReference type="InterPro" id="IPR009057">
    <property type="entry name" value="Homeodomain-like_sf"/>
</dbReference>
<dbReference type="SUPFAM" id="SSF46689">
    <property type="entry name" value="Homeodomain-like"/>
    <property type="match status" value="1"/>
</dbReference>
<dbReference type="PATRIC" id="fig|989403.3.peg.4383"/>
<evidence type="ECO:0000256" key="3">
    <source>
        <dbReference type="ARBA" id="ARBA00023163"/>
    </source>
</evidence>
<dbReference type="InterPro" id="IPR001647">
    <property type="entry name" value="HTH_TetR"/>
</dbReference>
<name>A0A165U118_9HYPH</name>
<sequence>MTEVHQIIHASIMLVSLNITTRDKLLEAAVRVLNVQPRASLADVAQAAGVKRVTLHRVIGLREDLLRDVALRALEQREQASAAAIKGKRKAFEQLKAIVGALVPCANSCHFLWTNPEVLSDPEIAPEIKRHDAQLANLIDRAKGEGEILSSIPNSWIITSLDAVLYAAANTVEADGISINEASSLAIQSLFGGISKRVKGLQLAHD</sequence>
<protein>
    <recommendedName>
        <fullName evidence="5">HTH tetR-type domain-containing protein</fullName>
    </recommendedName>
</protein>
<dbReference type="Gene3D" id="1.10.357.10">
    <property type="entry name" value="Tetracycline Repressor, domain 2"/>
    <property type="match status" value="1"/>
</dbReference>
<dbReference type="GO" id="GO:0000976">
    <property type="term" value="F:transcription cis-regulatory region binding"/>
    <property type="evidence" value="ECO:0007669"/>
    <property type="project" value="TreeGrafter"/>
</dbReference>
<dbReference type="PROSITE" id="PS50977">
    <property type="entry name" value="HTH_TETR_2"/>
    <property type="match status" value="1"/>
</dbReference>
<evidence type="ECO:0000259" key="5">
    <source>
        <dbReference type="PROSITE" id="PS50977"/>
    </source>
</evidence>
<keyword evidence="3" id="KW-0804">Transcription</keyword>
<evidence type="ECO:0000256" key="4">
    <source>
        <dbReference type="PROSITE-ProRule" id="PRU00335"/>
    </source>
</evidence>
<dbReference type="EMBL" id="LMCB01000122">
    <property type="protein sequence ID" value="KZL09410.1"/>
    <property type="molecule type" value="Genomic_DNA"/>
</dbReference>
<dbReference type="PANTHER" id="PTHR30055:SF234">
    <property type="entry name" value="HTH-TYPE TRANSCRIPTIONAL REGULATOR BETI"/>
    <property type="match status" value="1"/>
</dbReference>
<dbReference type="STRING" id="989403.SAMN05421798_103365"/>
<dbReference type="AlphaFoldDB" id="A0A165U118"/>
<organism evidence="6 7">
    <name type="scientific">Pseudovibrio axinellae</name>
    <dbReference type="NCBI Taxonomy" id="989403"/>
    <lineage>
        <taxon>Bacteria</taxon>
        <taxon>Pseudomonadati</taxon>
        <taxon>Pseudomonadota</taxon>
        <taxon>Alphaproteobacteria</taxon>
        <taxon>Hyphomicrobiales</taxon>
        <taxon>Stappiaceae</taxon>
        <taxon>Pseudovibrio</taxon>
    </lineage>
</organism>
<feature type="DNA-binding region" description="H-T-H motif" evidence="4">
    <location>
        <begin position="40"/>
        <end position="59"/>
    </location>
</feature>
<feature type="domain" description="HTH tetR-type" evidence="5">
    <location>
        <begin position="19"/>
        <end position="77"/>
    </location>
</feature>
<reference evidence="6 7" key="1">
    <citation type="journal article" date="2016" name="Front. Microbiol.">
        <title>Comparative Genomic Analysis Reveals a Diverse Repertoire of Genes Involved in Prokaryote-Eukaryote Interactions within the Pseudovibrio Genus.</title>
        <authorList>
            <person name="Romano S."/>
            <person name="Fernandez-Guerra A."/>
            <person name="Reen F.J."/>
            <person name="Glockner F.O."/>
            <person name="Crowley S.P."/>
            <person name="O'Sullivan O."/>
            <person name="Cotter P.D."/>
            <person name="Adams C."/>
            <person name="Dobson A.D."/>
            <person name="O'Gara F."/>
        </authorList>
    </citation>
    <scope>NUCLEOTIDE SEQUENCE [LARGE SCALE GENOMIC DNA]</scope>
    <source>
        <strain evidence="6 7">Ad2</strain>
    </source>
</reference>
<gene>
    <name evidence="6" type="ORF">PsAD2_04010</name>
</gene>
<keyword evidence="2 4" id="KW-0238">DNA-binding</keyword>
<comment type="caution">
    <text evidence="6">The sequence shown here is derived from an EMBL/GenBank/DDBJ whole genome shotgun (WGS) entry which is preliminary data.</text>
</comment>
<evidence type="ECO:0000256" key="1">
    <source>
        <dbReference type="ARBA" id="ARBA00023015"/>
    </source>
</evidence>
<proteinExistence type="predicted"/>
<dbReference type="InterPro" id="IPR050109">
    <property type="entry name" value="HTH-type_TetR-like_transc_reg"/>
</dbReference>
<accession>A0A165U118</accession>
<evidence type="ECO:0000313" key="7">
    <source>
        <dbReference type="Proteomes" id="UP000076577"/>
    </source>
</evidence>
<dbReference type="Proteomes" id="UP000076577">
    <property type="component" value="Unassembled WGS sequence"/>
</dbReference>
<keyword evidence="1" id="KW-0805">Transcription regulation</keyword>
<dbReference type="GO" id="GO:0003700">
    <property type="term" value="F:DNA-binding transcription factor activity"/>
    <property type="evidence" value="ECO:0007669"/>
    <property type="project" value="TreeGrafter"/>
</dbReference>
<evidence type="ECO:0000313" key="6">
    <source>
        <dbReference type="EMBL" id="KZL09410.1"/>
    </source>
</evidence>